<dbReference type="PRINTS" id="PR00111">
    <property type="entry name" value="ABHYDROLASE"/>
</dbReference>
<dbReference type="AlphaFoldDB" id="A0A382BWR9"/>
<evidence type="ECO:0000313" key="2">
    <source>
        <dbReference type="EMBL" id="SVB18246.1"/>
    </source>
</evidence>
<accession>A0A382BWR9</accession>
<reference evidence="2" key="1">
    <citation type="submission" date="2018-05" db="EMBL/GenBank/DDBJ databases">
        <authorList>
            <person name="Lanie J.A."/>
            <person name="Ng W.-L."/>
            <person name="Kazmierczak K.M."/>
            <person name="Andrzejewski T.M."/>
            <person name="Davidsen T.M."/>
            <person name="Wayne K.J."/>
            <person name="Tettelin H."/>
            <person name="Glass J.I."/>
            <person name="Rusch D."/>
            <person name="Podicherti R."/>
            <person name="Tsui H.-C.T."/>
            <person name="Winkler M.E."/>
        </authorList>
    </citation>
    <scope>NUCLEOTIDE SEQUENCE</scope>
</reference>
<dbReference type="InterPro" id="IPR000073">
    <property type="entry name" value="AB_hydrolase_1"/>
</dbReference>
<dbReference type="EMBL" id="UINC01031734">
    <property type="protein sequence ID" value="SVB18246.1"/>
    <property type="molecule type" value="Genomic_DNA"/>
</dbReference>
<proteinExistence type="predicted"/>
<organism evidence="2">
    <name type="scientific">marine metagenome</name>
    <dbReference type="NCBI Taxonomy" id="408172"/>
    <lineage>
        <taxon>unclassified sequences</taxon>
        <taxon>metagenomes</taxon>
        <taxon>ecological metagenomes</taxon>
    </lineage>
</organism>
<dbReference type="InterPro" id="IPR029058">
    <property type="entry name" value="AB_hydrolase_fold"/>
</dbReference>
<feature type="domain" description="AB hydrolase-1" evidence="1">
    <location>
        <begin position="10"/>
        <end position="222"/>
    </location>
</feature>
<evidence type="ECO:0000259" key="1">
    <source>
        <dbReference type="Pfam" id="PF00561"/>
    </source>
</evidence>
<feature type="non-terminal residue" evidence="2">
    <location>
        <position position="1"/>
    </location>
</feature>
<dbReference type="Gene3D" id="3.40.50.1820">
    <property type="entry name" value="alpha/beta hydrolase"/>
    <property type="match status" value="1"/>
</dbReference>
<name>A0A382BWR9_9ZZZZ</name>
<dbReference type="InterPro" id="IPR050471">
    <property type="entry name" value="AB_hydrolase"/>
</dbReference>
<sequence>VNWCRSYGPVAERARVIALDHRGHGRFGLRPDGRVRLEQCADDAAAVARALEVERFVAVGYSMGGAIAQLLWRRHPHLVSGLVLCATAMRFRQTASEWVDYALVRLGEAPAALLSRRAWPIAERVAAARAPAGAGTGSTPFDEWARSEIRAGSLRSVLQASAACHKFDSSTWVDQVDVPTAVVVCAQDLVVPTARQRQLANVIRDATVLEIPADHLACVTRPTMFLPALDQALTAAISD</sequence>
<protein>
    <recommendedName>
        <fullName evidence="1">AB hydrolase-1 domain-containing protein</fullName>
    </recommendedName>
</protein>
<gene>
    <name evidence="2" type="ORF">METZ01_LOCUS171100</name>
</gene>
<dbReference type="PANTHER" id="PTHR43433:SF5">
    <property type="entry name" value="AB HYDROLASE-1 DOMAIN-CONTAINING PROTEIN"/>
    <property type="match status" value="1"/>
</dbReference>
<dbReference type="Pfam" id="PF00561">
    <property type="entry name" value="Abhydrolase_1"/>
    <property type="match status" value="1"/>
</dbReference>
<dbReference type="SUPFAM" id="SSF53474">
    <property type="entry name" value="alpha/beta-Hydrolases"/>
    <property type="match status" value="1"/>
</dbReference>
<dbReference type="PANTHER" id="PTHR43433">
    <property type="entry name" value="HYDROLASE, ALPHA/BETA FOLD FAMILY PROTEIN"/>
    <property type="match status" value="1"/>
</dbReference>